<feature type="non-terminal residue" evidence="1">
    <location>
        <position position="1"/>
    </location>
</feature>
<proteinExistence type="predicted"/>
<organism evidence="1 2">
    <name type="scientific">Coniosporium uncinatum</name>
    <dbReference type="NCBI Taxonomy" id="93489"/>
    <lineage>
        <taxon>Eukaryota</taxon>
        <taxon>Fungi</taxon>
        <taxon>Dikarya</taxon>
        <taxon>Ascomycota</taxon>
        <taxon>Pezizomycotina</taxon>
        <taxon>Dothideomycetes</taxon>
        <taxon>Dothideomycetes incertae sedis</taxon>
        <taxon>Coniosporium</taxon>
    </lineage>
</organism>
<gene>
    <name evidence="1" type="ORF">LTS18_006347</name>
</gene>
<protein>
    <submittedName>
        <fullName evidence="1">Uncharacterized protein</fullName>
    </submittedName>
</protein>
<evidence type="ECO:0000313" key="2">
    <source>
        <dbReference type="Proteomes" id="UP001186974"/>
    </source>
</evidence>
<evidence type="ECO:0000313" key="1">
    <source>
        <dbReference type="EMBL" id="KAK3061398.1"/>
    </source>
</evidence>
<dbReference type="EMBL" id="JAWDJW010007867">
    <property type="protein sequence ID" value="KAK3061398.1"/>
    <property type="molecule type" value="Genomic_DNA"/>
</dbReference>
<keyword evidence="2" id="KW-1185">Reference proteome</keyword>
<reference evidence="1" key="1">
    <citation type="submission" date="2024-09" db="EMBL/GenBank/DDBJ databases">
        <title>Black Yeasts Isolated from many extreme environments.</title>
        <authorList>
            <person name="Coleine C."/>
            <person name="Stajich J.E."/>
            <person name="Selbmann L."/>
        </authorList>
    </citation>
    <scope>NUCLEOTIDE SEQUENCE</scope>
    <source>
        <strain evidence="1">CCFEE 5737</strain>
    </source>
</reference>
<dbReference type="Proteomes" id="UP001186974">
    <property type="component" value="Unassembled WGS sequence"/>
</dbReference>
<accession>A0ACC3D3R1</accession>
<name>A0ACC3D3R1_9PEZI</name>
<comment type="caution">
    <text evidence="1">The sequence shown here is derived from an EMBL/GenBank/DDBJ whole genome shotgun (WGS) entry which is preliminary data.</text>
</comment>
<sequence length="347" mass="38833">SGASPVSPRVSFSNVLYEQTPRESDESGIEIPWRLRMHQHWWNFRDDKNVGSDTNLDPSQFLSKAGAITEILSSWVSKEAIEQSCYEYTSVQEDVGNGRKTRLQTLFCIKRALTFPEVERLVDLTADINEHNKERRRSSLSKSKPHLFPHPSSAPHLLHRSQTASGPLNHPHPPPPSSPLPPTRSRASLHPYDASLHHGFSRSSLRPPHTSTDSDNAPNAYELRHRSINSNASAHSFSERQRNRGGGPIYLEDPRDSSPLNRSPRRSDEHDRDRDRGRDRDRNRDRDRDRDRDKDRDRDRDRDRRSGSRRTGGGGGGSSSGGMLGKLAVGAGIGTLLEGLADGLSGL</sequence>